<dbReference type="Gene3D" id="1.10.8.60">
    <property type="match status" value="2"/>
</dbReference>
<dbReference type="GO" id="GO:0005524">
    <property type="term" value="F:ATP binding"/>
    <property type="evidence" value="ECO:0007669"/>
    <property type="project" value="UniProtKB-KW"/>
</dbReference>
<feature type="region of interest" description="Disordered" evidence="6">
    <location>
        <begin position="129"/>
        <end position="164"/>
    </location>
</feature>
<organism evidence="8 9">
    <name type="scientific">Tripterygium wilfordii</name>
    <name type="common">Thunder God vine</name>
    <dbReference type="NCBI Taxonomy" id="458696"/>
    <lineage>
        <taxon>Eukaryota</taxon>
        <taxon>Viridiplantae</taxon>
        <taxon>Streptophyta</taxon>
        <taxon>Embryophyta</taxon>
        <taxon>Tracheophyta</taxon>
        <taxon>Spermatophyta</taxon>
        <taxon>Magnoliopsida</taxon>
        <taxon>eudicotyledons</taxon>
        <taxon>Gunneridae</taxon>
        <taxon>Pentapetalae</taxon>
        <taxon>rosids</taxon>
        <taxon>fabids</taxon>
        <taxon>Celastrales</taxon>
        <taxon>Celastraceae</taxon>
        <taxon>Tripterygium</taxon>
    </lineage>
</organism>
<evidence type="ECO:0000256" key="5">
    <source>
        <dbReference type="ARBA" id="ARBA00022840"/>
    </source>
</evidence>
<dbReference type="PROSITE" id="PS00674">
    <property type="entry name" value="AAA"/>
    <property type="match status" value="2"/>
</dbReference>
<dbReference type="InterPro" id="IPR003960">
    <property type="entry name" value="ATPase_AAA_CS"/>
</dbReference>
<comment type="subcellular location">
    <subcellularLocation>
        <location evidence="1">Cytoplasm</location>
    </subcellularLocation>
</comment>
<evidence type="ECO:0000256" key="3">
    <source>
        <dbReference type="ARBA" id="ARBA00022490"/>
    </source>
</evidence>
<dbReference type="GO" id="GO:0051301">
    <property type="term" value="P:cell division"/>
    <property type="evidence" value="ECO:0007669"/>
    <property type="project" value="UniProtKB-KW"/>
</dbReference>
<dbReference type="InParanoid" id="A0A7J7CFJ3"/>
<dbReference type="SUPFAM" id="SSF52540">
    <property type="entry name" value="P-loop containing nucleoside triphosphate hydrolases"/>
    <property type="match status" value="2"/>
</dbReference>
<feature type="compositionally biased region" description="Polar residues" evidence="6">
    <location>
        <begin position="146"/>
        <end position="164"/>
    </location>
</feature>
<dbReference type="Gene3D" id="3.40.50.300">
    <property type="entry name" value="P-loop containing nucleotide triphosphate hydrolases"/>
    <property type="match status" value="2"/>
</dbReference>
<dbReference type="InterPro" id="IPR055278">
    <property type="entry name" value="CDC48c"/>
</dbReference>
<dbReference type="FunFam" id="3.40.50.300:FF:000365">
    <property type="entry name" value="Ribosome biogenesis ATPase RIX7"/>
    <property type="match status" value="1"/>
</dbReference>
<sequence length="946" mass="104624">MERKSIRHRLDECQKNFGDSVMEIRTKNPDWAVMGRESLRDHLDECQKNFRESVIEQTVDHLRTNPSDPDIIKYQPLYKIVHETLQRQNSAVGETTISSPPPTNPTDYSDSNPRTFYRQVQQIRQQLNRTGNTTMPSPLPTKPSDHSNISPQQNSIGNATMSSPLPTNTYDYSIFNPQVRHPNSIGNTTIPSLLPTNPSDHSRILPQLQQQIDMAKTTMPSPLPTNPFGYSHLRPHLQQQDTIGKITNPTPPPANPSEYSQIKPQQQQISSIGKTAMASPVPTNPSHIKPQLPQQNSIGNITIPYPCHNEKEQLHLHDKKRKFYDFDNAALRNKQTSNLGGSSTPTLSSSKSKASTATLGENIVGEGTPKLREKANNIGLDVMTGDNKGNRANLVLNKELVSNGSNCGSVVKKNKCPMFRDLAGMAEVIKELNTEVLLPLKYSRLARWMGVPPASGILLHGPPGCGKTKLAQAIANETGLAFHMISAADLVSCVIGGSEKNIRELFAKAYRTAPSIVFIDEIDAIASKRENLQREVEKRMVTQLLTCMDESHKIEQTAASYSSIESSSHRPGYVLVIGATNMPDAIDSALRRPGRFDLEINLGAPDENARFEILSVITKNLRLEGSIDLAKIARTTPGFVGADLEALVKKAGRLAMGRIFDQRKAELSKECIDEEYIEGQLSHLEDTDKCVITKADFEEAISMIPSLRREGFSAIPGVKWEDIGGLDSLREEFELNIVKRIKYPEVYSRFGADLQTGFLLYGPPGCGKTLIAKAVANDAGASFIHIKGPELLHKYVGESERSVRTLFSRARACSPCILFFDEVDALTKKRTGTEWGAVNERLLNQLLIELDGADQRQSVFVIGATNRPEVMDQAVLRPGRFGKLLYVPLPSPTERGLILKAVAKKKPVDVTVDLGSIAQMEACKNFSGADLTALVCLFHHRAFYFL</sequence>
<dbReference type="Pfam" id="PF17862">
    <property type="entry name" value="AAA_lid_3"/>
    <property type="match status" value="1"/>
</dbReference>
<feature type="domain" description="AAA+ ATPase" evidence="7">
    <location>
        <begin position="754"/>
        <end position="891"/>
    </location>
</feature>
<evidence type="ECO:0000256" key="6">
    <source>
        <dbReference type="SAM" id="MobiDB-lite"/>
    </source>
</evidence>
<keyword evidence="8" id="KW-0132">Cell division</keyword>
<comment type="caution">
    <text evidence="8">The sequence shown here is derived from an EMBL/GenBank/DDBJ whole genome shotgun (WGS) entry which is preliminary data.</text>
</comment>
<feature type="compositionally biased region" description="Low complexity" evidence="6">
    <location>
        <begin position="336"/>
        <end position="355"/>
    </location>
</feature>
<name>A0A7J7CFJ3_TRIWF</name>
<feature type="region of interest" description="Disordered" evidence="6">
    <location>
        <begin position="334"/>
        <end position="355"/>
    </location>
</feature>
<evidence type="ECO:0000313" key="8">
    <source>
        <dbReference type="EMBL" id="KAF5732860.1"/>
    </source>
</evidence>
<dbReference type="Pfam" id="PF00004">
    <property type="entry name" value="AAA"/>
    <property type="match status" value="2"/>
</dbReference>
<proteinExistence type="inferred from homology"/>
<reference evidence="8 9" key="1">
    <citation type="journal article" date="2020" name="Nat. Commun.">
        <title>Genome of Tripterygium wilfordii and identification of cytochrome P450 involved in triptolide biosynthesis.</title>
        <authorList>
            <person name="Tu L."/>
            <person name="Su P."/>
            <person name="Zhang Z."/>
            <person name="Gao L."/>
            <person name="Wang J."/>
            <person name="Hu T."/>
            <person name="Zhou J."/>
            <person name="Zhang Y."/>
            <person name="Zhao Y."/>
            <person name="Liu Y."/>
            <person name="Song Y."/>
            <person name="Tong Y."/>
            <person name="Lu Y."/>
            <person name="Yang J."/>
            <person name="Xu C."/>
            <person name="Jia M."/>
            <person name="Peters R.J."/>
            <person name="Huang L."/>
            <person name="Gao W."/>
        </authorList>
    </citation>
    <scope>NUCLEOTIDE SEQUENCE [LARGE SCALE GENOMIC DNA]</scope>
    <source>
        <strain evidence="9">cv. XIE 37</strain>
        <tissue evidence="8">Leaf</tissue>
    </source>
</reference>
<feature type="domain" description="AAA+ ATPase" evidence="7">
    <location>
        <begin position="453"/>
        <end position="606"/>
    </location>
</feature>
<evidence type="ECO:0000313" key="9">
    <source>
        <dbReference type="Proteomes" id="UP000593562"/>
    </source>
</evidence>
<dbReference type="PANTHER" id="PTHR48470:SF1">
    <property type="entry name" value="CELL DIVISION CONTROL PROTEIN 48 C ISOFORM 1"/>
    <property type="match status" value="1"/>
</dbReference>
<dbReference type="PANTHER" id="PTHR48470">
    <property type="entry name" value="CELL DIVISION CONTROL PROTEIN 48 C ISOFORM 1"/>
    <property type="match status" value="1"/>
</dbReference>
<dbReference type="GO" id="GO:0005737">
    <property type="term" value="C:cytoplasm"/>
    <property type="evidence" value="ECO:0007669"/>
    <property type="project" value="UniProtKB-SubCell"/>
</dbReference>
<dbReference type="EMBL" id="JAAARO010000017">
    <property type="protein sequence ID" value="KAF5732860.1"/>
    <property type="molecule type" value="Genomic_DNA"/>
</dbReference>
<keyword evidence="5" id="KW-0067">ATP-binding</keyword>
<evidence type="ECO:0000256" key="2">
    <source>
        <dbReference type="ARBA" id="ARBA00006914"/>
    </source>
</evidence>
<gene>
    <name evidence="8" type="ORF">HS088_TW17G00393</name>
</gene>
<dbReference type="InterPro" id="IPR003593">
    <property type="entry name" value="AAA+_ATPase"/>
</dbReference>
<evidence type="ECO:0000259" key="7">
    <source>
        <dbReference type="SMART" id="SM00382"/>
    </source>
</evidence>
<comment type="similarity">
    <text evidence="2">Belongs to the AAA ATPase family.</text>
</comment>
<evidence type="ECO:0000256" key="1">
    <source>
        <dbReference type="ARBA" id="ARBA00004496"/>
    </source>
</evidence>
<feature type="region of interest" description="Disordered" evidence="6">
    <location>
        <begin position="90"/>
        <end position="111"/>
    </location>
</feature>
<keyword evidence="3" id="KW-0963">Cytoplasm</keyword>
<dbReference type="InterPro" id="IPR041569">
    <property type="entry name" value="AAA_lid_3"/>
</dbReference>
<dbReference type="InterPro" id="IPR027417">
    <property type="entry name" value="P-loop_NTPase"/>
</dbReference>
<dbReference type="Proteomes" id="UP000593562">
    <property type="component" value="Unassembled WGS sequence"/>
</dbReference>
<evidence type="ECO:0000256" key="4">
    <source>
        <dbReference type="ARBA" id="ARBA00022741"/>
    </source>
</evidence>
<accession>A0A7J7CFJ3</accession>
<keyword evidence="4" id="KW-0547">Nucleotide-binding</keyword>
<dbReference type="SMART" id="SM00382">
    <property type="entry name" value="AAA"/>
    <property type="match status" value="2"/>
</dbReference>
<protein>
    <submittedName>
        <fullName evidence="8">Cell division control protein 48 C isoform 1</fullName>
    </submittedName>
</protein>
<dbReference type="InterPro" id="IPR003959">
    <property type="entry name" value="ATPase_AAA_core"/>
</dbReference>
<dbReference type="GO" id="GO:0016887">
    <property type="term" value="F:ATP hydrolysis activity"/>
    <property type="evidence" value="ECO:0007669"/>
    <property type="project" value="InterPro"/>
</dbReference>
<dbReference type="FunFam" id="3.40.50.300:FF:000567">
    <property type="entry name" value="ATPase, AAA family protein"/>
    <property type="match status" value="1"/>
</dbReference>
<keyword evidence="8" id="KW-0131">Cell cycle</keyword>
<keyword evidence="9" id="KW-1185">Reference proteome</keyword>
<dbReference type="AlphaFoldDB" id="A0A7J7CFJ3"/>